<proteinExistence type="predicted"/>
<keyword evidence="3" id="KW-1185">Reference proteome</keyword>
<organism evidence="2 3">
    <name type="scientific">Microbacterium rhizomatis</name>
    <dbReference type="NCBI Taxonomy" id="1631477"/>
    <lineage>
        <taxon>Bacteria</taxon>
        <taxon>Bacillati</taxon>
        <taxon>Actinomycetota</taxon>
        <taxon>Actinomycetes</taxon>
        <taxon>Micrococcales</taxon>
        <taxon>Microbacteriaceae</taxon>
        <taxon>Microbacterium</taxon>
    </lineage>
</organism>
<keyword evidence="1" id="KW-0732">Signal</keyword>
<comment type="caution">
    <text evidence="2">The sequence shown here is derived from an EMBL/GenBank/DDBJ whole genome shotgun (WGS) entry which is preliminary data.</text>
</comment>
<reference evidence="3" key="1">
    <citation type="submission" date="2019-09" db="EMBL/GenBank/DDBJ databases">
        <title>Mumia zhuanghuii sp. nov. isolated from the intestinal contents of plateau pika (Ochotona curzoniae) in the Qinghai-Tibet plateau of China.</title>
        <authorList>
            <person name="Tian Z."/>
        </authorList>
    </citation>
    <scope>NUCLEOTIDE SEQUENCE [LARGE SCALE GENOMIC DNA]</scope>
    <source>
        <strain evidence="3">JCM 30598</strain>
    </source>
</reference>
<protein>
    <recommendedName>
        <fullName evidence="4">Lipoprotein</fullName>
    </recommendedName>
</protein>
<evidence type="ECO:0008006" key="4">
    <source>
        <dbReference type="Google" id="ProtNLM"/>
    </source>
</evidence>
<evidence type="ECO:0000313" key="3">
    <source>
        <dbReference type="Proteomes" id="UP000325827"/>
    </source>
</evidence>
<evidence type="ECO:0000256" key="1">
    <source>
        <dbReference type="SAM" id="SignalP"/>
    </source>
</evidence>
<feature type="chain" id="PRO_5023931920" description="Lipoprotein" evidence="1">
    <location>
        <begin position="22"/>
        <end position="168"/>
    </location>
</feature>
<gene>
    <name evidence="2" type="ORF">F6B43_15055</name>
</gene>
<dbReference type="AlphaFoldDB" id="A0A5J5J1U9"/>
<accession>A0A5J5J1U9</accession>
<dbReference type="OrthoDB" id="5064445at2"/>
<evidence type="ECO:0000313" key="2">
    <source>
        <dbReference type="EMBL" id="KAA9106460.1"/>
    </source>
</evidence>
<name>A0A5J5J1U9_9MICO</name>
<feature type="signal peptide" evidence="1">
    <location>
        <begin position="1"/>
        <end position="21"/>
    </location>
</feature>
<dbReference type="RefSeq" id="WP_150449802.1">
    <property type="nucleotide sequence ID" value="NZ_VYSA01000003.1"/>
</dbReference>
<sequence length="168" mass="18191">MTRRWAMALVLLLAAPLSACATTPQEAPVTLTLEDAKADVRAAEDEVIALIPSGVVTETLPRTETSRTLFACDGPDTYYWPGGAQLQIDPSTDSGAVIGAIGDAWSAKDGWKVTWVERGEKDGVYHLDMLRDDGLHLAVMNLEGNTLLDISSFSPCFGLDDYDPNRSY</sequence>
<dbReference type="Proteomes" id="UP000325827">
    <property type="component" value="Unassembled WGS sequence"/>
</dbReference>
<dbReference type="EMBL" id="VYSA01000003">
    <property type="protein sequence ID" value="KAA9106460.1"/>
    <property type="molecule type" value="Genomic_DNA"/>
</dbReference>